<comment type="caution">
    <text evidence="1">The sequence shown here is derived from an EMBL/GenBank/DDBJ whole genome shotgun (WGS) entry which is preliminary data.</text>
</comment>
<dbReference type="RefSeq" id="WP_301813310.1">
    <property type="nucleotide sequence ID" value="NZ_JAUJZH010000020.1"/>
</dbReference>
<evidence type="ECO:0000313" key="2">
    <source>
        <dbReference type="Proteomes" id="UP001169027"/>
    </source>
</evidence>
<organism evidence="1 2">
    <name type="scientific">Variovorax ginsengisoli</name>
    <dbReference type="NCBI Taxonomy" id="363844"/>
    <lineage>
        <taxon>Bacteria</taxon>
        <taxon>Pseudomonadati</taxon>
        <taxon>Pseudomonadota</taxon>
        <taxon>Betaproteobacteria</taxon>
        <taxon>Burkholderiales</taxon>
        <taxon>Comamonadaceae</taxon>
        <taxon>Variovorax</taxon>
    </lineage>
</organism>
<dbReference type="EMBL" id="JAUKVY010000020">
    <property type="protein sequence ID" value="MDO1535566.1"/>
    <property type="molecule type" value="Genomic_DNA"/>
</dbReference>
<protein>
    <submittedName>
        <fullName evidence="1">DUF4089 domain-containing protein</fullName>
    </submittedName>
</protein>
<accession>A0ABT8SDP3</accession>
<evidence type="ECO:0000313" key="1">
    <source>
        <dbReference type="EMBL" id="MDO1535566.1"/>
    </source>
</evidence>
<gene>
    <name evidence="1" type="ORF">Q2T77_25085</name>
</gene>
<name>A0ABT8SDP3_9BURK</name>
<dbReference type="Proteomes" id="UP001169027">
    <property type="component" value="Unassembled WGS sequence"/>
</dbReference>
<proteinExistence type="predicted"/>
<dbReference type="Pfam" id="PF13318">
    <property type="entry name" value="AtzG-like"/>
    <property type="match status" value="1"/>
</dbReference>
<sequence length="68" mass="7333">MTPSEIEAYVDASAAALGLKLRSDQRPGVLRYFALAAEFAALVDAVPLSERDEPALSFAPVSPREKEQ</sequence>
<dbReference type="InterPro" id="IPR025148">
    <property type="entry name" value="AtzG-like"/>
</dbReference>
<reference evidence="1" key="1">
    <citation type="submission" date="2023-06" db="EMBL/GenBank/DDBJ databases">
        <authorList>
            <person name="Jiang Y."/>
            <person name="Liu Q."/>
        </authorList>
    </citation>
    <scope>NUCLEOTIDE SEQUENCE</scope>
    <source>
        <strain evidence="1">CGMCC 1.12090</strain>
    </source>
</reference>
<keyword evidence="2" id="KW-1185">Reference proteome</keyword>